<protein>
    <recommendedName>
        <fullName evidence="3">FAS1 domain-containing protein</fullName>
    </recommendedName>
</protein>
<organism evidence="4 5">
    <name type="scientific">Kwoniella heveanensis BCC8398</name>
    <dbReference type="NCBI Taxonomy" id="1296120"/>
    <lineage>
        <taxon>Eukaryota</taxon>
        <taxon>Fungi</taxon>
        <taxon>Dikarya</taxon>
        <taxon>Basidiomycota</taxon>
        <taxon>Agaricomycotina</taxon>
        <taxon>Tremellomycetes</taxon>
        <taxon>Tremellales</taxon>
        <taxon>Cryptococcaceae</taxon>
        <taxon>Kwoniella</taxon>
    </lineage>
</organism>
<dbReference type="PANTHER" id="PTHR28156">
    <property type="entry name" value="FAS1 DOMAIN-CONTAINING PROTEIN YDR262W"/>
    <property type="match status" value="1"/>
</dbReference>
<evidence type="ECO:0000256" key="2">
    <source>
        <dbReference type="SAM" id="MobiDB-lite"/>
    </source>
</evidence>
<evidence type="ECO:0000313" key="4">
    <source>
        <dbReference type="EMBL" id="OCF37448.1"/>
    </source>
</evidence>
<reference evidence="5" key="2">
    <citation type="submission" date="2013-12" db="EMBL/GenBank/DDBJ databases">
        <title>Evolution of pathogenesis and genome organization in the Tremellales.</title>
        <authorList>
            <person name="Cuomo C."/>
            <person name="Litvintseva A."/>
            <person name="Heitman J."/>
            <person name="Chen Y."/>
            <person name="Sun S."/>
            <person name="Springer D."/>
            <person name="Dromer F."/>
            <person name="Young S."/>
            <person name="Zeng Q."/>
            <person name="Chapman S."/>
            <person name="Gujja S."/>
            <person name="Saif S."/>
            <person name="Birren B."/>
        </authorList>
    </citation>
    <scope>NUCLEOTIDE SEQUENCE [LARGE SCALE GENOMIC DNA]</scope>
    <source>
        <strain evidence="5">BCC8398</strain>
    </source>
</reference>
<accession>A0A1B9H2G1</accession>
<feature type="compositionally biased region" description="Polar residues" evidence="2">
    <location>
        <begin position="50"/>
        <end position="59"/>
    </location>
</feature>
<reference evidence="4 5" key="1">
    <citation type="submission" date="2013-07" db="EMBL/GenBank/DDBJ databases">
        <title>The Genome Sequence of Cryptococcus heveanensis BCC8398.</title>
        <authorList>
            <consortium name="The Broad Institute Genome Sequencing Platform"/>
            <person name="Cuomo C."/>
            <person name="Litvintseva A."/>
            <person name="Chen Y."/>
            <person name="Heitman J."/>
            <person name="Sun S."/>
            <person name="Springer D."/>
            <person name="Dromer F."/>
            <person name="Young S.K."/>
            <person name="Zeng Q."/>
            <person name="Gargeya S."/>
            <person name="Fitzgerald M."/>
            <person name="Abouelleil A."/>
            <person name="Alvarado L."/>
            <person name="Berlin A.M."/>
            <person name="Chapman S.B."/>
            <person name="Dewar J."/>
            <person name="Goldberg J."/>
            <person name="Griggs A."/>
            <person name="Gujja S."/>
            <person name="Hansen M."/>
            <person name="Howarth C."/>
            <person name="Imamovic A."/>
            <person name="Larimer J."/>
            <person name="McCowan C."/>
            <person name="Murphy C."/>
            <person name="Pearson M."/>
            <person name="Priest M."/>
            <person name="Roberts A."/>
            <person name="Saif S."/>
            <person name="Shea T."/>
            <person name="Sykes S."/>
            <person name="Wortman J."/>
            <person name="Nusbaum C."/>
            <person name="Birren B."/>
        </authorList>
    </citation>
    <scope>NUCLEOTIDE SEQUENCE [LARGE SCALE GENOMIC DNA]</scope>
    <source>
        <strain evidence="4 5">BCC8398</strain>
    </source>
</reference>
<dbReference type="InterPro" id="IPR000782">
    <property type="entry name" value="FAS1_domain"/>
</dbReference>
<dbReference type="Gene3D" id="2.30.180.10">
    <property type="entry name" value="FAS1 domain"/>
    <property type="match status" value="1"/>
</dbReference>
<feature type="region of interest" description="Disordered" evidence="2">
    <location>
        <begin position="38"/>
        <end position="62"/>
    </location>
</feature>
<dbReference type="Pfam" id="PF02469">
    <property type="entry name" value="Fasciclin"/>
    <property type="match status" value="1"/>
</dbReference>
<dbReference type="InterPro" id="IPR040200">
    <property type="entry name" value="Mug57-like"/>
</dbReference>
<keyword evidence="5" id="KW-1185">Reference proteome</keyword>
<sequence>MAFAQRLRFLRLHTLPGQIVFLSTFSILGGLAITSLRDPEDDNRRKAKRMSSSTSTNSKGDIVDAVQRATGGGVGGGSSSSLGGPTLADALTAERGASLWWNYARDSPSVTGRLVSRDKETTILVPTDKAIMALGRKPHQHPGLSYKGAFTSSKTNTERFLAAHMIEGGKLSEDKLSTLLDGFDVEMNKDKTAKGGWKVQPGDIEVMGIKETSNGRIVYINKVLPY</sequence>
<dbReference type="SUPFAM" id="SSF82153">
    <property type="entry name" value="FAS1 domain"/>
    <property type="match status" value="1"/>
</dbReference>
<keyword evidence="1" id="KW-0732">Signal</keyword>
<dbReference type="PANTHER" id="PTHR28156:SF1">
    <property type="entry name" value="FAS1 DOMAIN-CONTAINING PROTEIN YDR262W"/>
    <property type="match status" value="1"/>
</dbReference>
<dbReference type="OrthoDB" id="5551751at2759"/>
<gene>
    <name evidence="4" type="ORF">I316_00570</name>
</gene>
<evidence type="ECO:0000313" key="5">
    <source>
        <dbReference type="Proteomes" id="UP000092666"/>
    </source>
</evidence>
<dbReference type="PROSITE" id="PS50213">
    <property type="entry name" value="FAS1"/>
    <property type="match status" value="1"/>
</dbReference>
<proteinExistence type="predicted"/>
<evidence type="ECO:0000259" key="3">
    <source>
        <dbReference type="PROSITE" id="PS50213"/>
    </source>
</evidence>
<name>A0A1B9H2G1_9TREE</name>
<dbReference type="STRING" id="1296120.A0A1B9H2G1"/>
<dbReference type="InterPro" id="IPR036378">
    <property type="entry name" value="FAS1_dom_sf"/>
</dbReference>
<dbReference type="AlphaFoldDB" id="A0A1B9H2G1"/>
<feature type="domain" description="FAS1" evidence="3">
    <location>
        <begin position="84"/>
        <end position="224"/>
    </location>
</feature>
<dbReference type="Proteomes" id="UP000092666">
    <property type="component" value="Unassembled WGS sequence"/>
</dbReference>
<evidence type="ECO:0000256" key="1">
    <source>
        <dbReference type="ARBA" id="ARBA00022729"/>
    </source>
</evidence>
<dbReference type="EMBL" id="KV700122">
    <property type="protein sequence ID" value="OCF37448.1"/>
    <property type="molecule type" value="Genomic_DNA"/>
</dbReference>